<evidence type="ECO:0000256" key="2">
    <source>
        <dbReference type="SAM" id="Coils"/>
    </source>
</evidence>
<keyword evidence="2" id="KW-0175">Coiled coil</keyword>
<proteinExistence type="predicted"/>
<feature type="repeat" description="TPR" evidence="1">
    <location>
        <begin position="364"/>
        <end position="397"/>
    </location>
</feature>
<reference evidence="3 4" key="1">
    <citation type="submission" date="2023-01" db="EMBL/GenBank/DDBJ databases">
        <title>Genomes from the Australian National Cyanobacteria Reference Collection.</title>
        <authorList>
            <person name="Willis A."/>
            <person name="Lee E.M.F."/>
        </authorList>
    </citation>
    <scope>NUCLEOTIDE SEQUENCE [LARGE SCALE GENOMIC DNA]</scope>
    <source>
        <strain evidence="3 4">CS-1226</strain>
    </source>
</reference>
<organism evidence="3 4">
    <name type="scientific">Dolichospermum planctonicum CS-1226</name>
    <dbReference type="NCBI Taxonomy" id="3021751"/>
    <lineage>
        <taxon>Bacteria</taxon>
        <taxon>Bacillati</taxon>
        <taxon>Cyanobacteriota</taxon>
        <taxon>Cyanophyceae</taxon>
        <taxon>Nostocales</taxon>
        <taxon>Aphanizomenonaceae</taxon>
        <taxon>Dolichospermum</taxon>
        <taxon>Dolichospermum planctonicum</taxon>
    </lineage>
</organism>
<accession>A0ABT5AJI5</accession>
<feature type="repeat" description="TPR" evidence="1">
    <location>
        <begin position="324"/>
        <end position="357"/>
    </location>
</feature>
<dbReference type="Gene3D" id="1.25.40.10">
    <property type="entry name" value="Tetratricopeptide repeat domain"/>
    <property type="match status" value="3"/>
</dbReference>
<dbReference type="Pfam" id="PF13424">
    <property type="entry name" value="TPR_12"/>
    <property type="match status" value="3"/>
</dbReference>
<dbReference type="Proteomes" id="UP001211249">
    <property type="component" value="Unassembled WGS sequence"/>
</dbReference>
<dbReference type="RefSeq" id="WP_271797158.1">
    <property type="nucleotide sequence ID" value="NZ_JAQMUC010000095.1"/>
</dbReference>
<feature type="coiled-coil region" evidence="2">
    <location>
        <begin position="253"/>
        <end position="280"/>
    </location>
</feature>
<evidence type="ECO:0000313" key="3">
    <source>
        <dbReference type="EMBL" id="MDB9537483.1"/>
    </source>
</evidence>
<dbReference type="Pfam" id="PF13181">
    <property type="entry name" value="TPR_8"/>
    <property type="match status" value="1"/>
</dbReference>
<dbReference type="InterPro" id="IPR019734">
    <property type="entry name" value="TPR_rpt"/>
</dbReference>
<feature type="repeat" description="TPR" evidence="1">
    <location>
        <begin position="444"/>
        <end position="477"/>
    </location>
</feature>
<dbReference type="EMBL" id="JAQMUC010000095">
    <property type="protein sequence ID" value="MDB9537483.1"/>
    <property type="molecule type" value="Genomic_DNA"/>
</dbReference>
<dbReference type="PANTHER" id="PTHR10098">
    <property type="entry name" value="RAPSYN-RELATED"/>
    <property type="match status" value="1"/>
</dbReference>
<keyword evidence="1" id="KW-0802">TPR repeat</keyword>
<feature type="repeat" description="TPR" evidence="1">
    <location>
        <begin position="233"/>
        <end position="266"/>
    </location>
</feature>
<evidence type="ECO:0000256" key="1">
    <source>
        <dbReference type="PROSITE-ProRule" id="PRU00339"/>
    </source>
</evidence>
<dbReference type="InterPro" id="IPR011990">
    <property type="entry name" value="TPR-like_helical_dom_sf"/>
</dbReference>
<dbReference type="SUPFAM" id="SSF48452">
    <property type="entry name" value="TPR-like"/>
    <property type="match status" value="2"/>
</dbReference>
<dbReference type="PROSITE" id="PS50005">
    <property type="entry name" value="TPR"/>
    <property type="match status" value="7"/>
</dbReference>
<dbReference type="SMART" id="SM00028">
    <property type="entry name" value="TPR"/>
    <property type="match status" value="8"/>
</dbReference>
<protein>
    <submittedName>
        <fullName evidence="3">Tetratricopeptide repeat protein</fullName>
    </submittedName>
</protein>
<gene>
    <name evidence="3" type="ORF">PN451_16880</name>
</gene>
<keyword evidence="4" id="KW-1185">Reference proteome</keyword>
<dbReference type="PROSITE" id="PS50293">
    <property type="entry name" value="TPR_REGION"/>
    <property type="match status" value="2"/>
</dbReference>
<evidence type="ECO:0000313" key="4">
    <source>
        <dbReference type="Proteomes" id="UP001211249"/>
    </source>
</evidence>
<name>A0ABT5AJI5_9CYAN</name>
<sequence>MNYSEKHWQKLQHDFNAELGQFIALNQDILAELLTFIDFSEKFTLGFIEINFPPHGELLIEALKTNSQCEEIQFVILKFTDPNLRFLRDAIIQELAKIEKEANKKLVLIIQGLEKSIDVFGEYPPLLQDLNFLRDAYKKTVPYPILFILQDYAINSLAKFAPDFWAWRSGVFRFKTLEKTRENAITQTLESHIKIDRVEPQEKQERIEILQSLLMEYNPTGERTNYGNLRRYGNILLELGTAYISQHQPKTAMEYLEKALKNAEKLAKEALQNAEKLAAVNFKHQVLNKIGDAFAEEREFERAIDHYQQGLDIARKLKNRDYEGYALFNLGNAYFDLRQFLEAKEYYQQCLEIAQELNDHRKQAGTYHQLGMVAQEMGEYAQARDYYQQALDIFIEFGERYHQASTYHNLGRVAQKMREYAQARDYYQQALDIDIEFRDRYSQASTYYQLGRLSEEMREYAEARDYYQQALAIFIEFKDRYEEAKTYHNLGYVAKEMREYAQARDYYRQSLAIFIEFKDRYSQALTYHRLGTLAETQEDYTEARVNLQTALEIYIEYKDEYWENLTREILERLPE</sequence>
<comment type="caution">
    <text evidence="3">The sequence shown here is derived from an EMBL/GenBank/DDBJ whole genome shotgun (WGS) entry which is preliminary data.</text>
</comment>
<feature type="repeat" description="TPR" evidence="1">
    <location>
        <begin position="404"/>
        <end position="437"/>
    </location>
</feature>
<dbReference type="PANTHER" id="PTHR10098:SF108">
    <property type="entry name" value="TETRATRICOPEPTIDE REPEAT PROTEIN 28"/>
    <property type="match status" value="1"/>
</dbReference>
<feature type="repeat" description="TPR" evidence="1">
    <location>
        <begin position="284"/>
        <end position="317"/>
    </location>
</feature>
<feature type="repeat" description="TPR" evidence="1">
    <location>
        <begin position="484"/>
        <end position="517"/>
    </location>
</feature>